<feature type="non-terminal residue" evidence="1">
    <location>
        <position position="1"/>
    </location>
</feature>
<feature type="non-terminal residue" evidence="1">
    <location>
        <position position="119"/>
    </location>
</feature>
<gene>
    <name evidence="1" type="ORF">PCOR1329_LOCUS72003</name>
</gene>
<protein>
    <submittedName>
        <fullName evidence="1">Uncharacterized protein</fullName>
    </submittedName>
</protein>
<proteinExistence type="predicted"/>
<sequence length="119" mass="13157">AIVIEMECSTSCEKPAFVTSSGEVSDRLHKCLRPLAGDVTDSAVNLGIDDTVDRPRRIGCRSKKFKLRVEYLKLTTRKLVRMSCSLGRYRKRIWVSGALPGVLYGAGVHGISDFELGKI</sequence>
<keyword evidence="2" id="KW-1185">Reference proteome</keyword>
<organism evidence="1 2">
    <name type="scientific">Prorocentrum cordatum</name>
    <dbReference type="NCBI Taxonomy" id="2364126"/>
    <lineage>
        <taxon>Eukaryota</taxon>
        <taxon>Sar</taxon>
        <taxon>Alveolata</taxon>
        <taxon>Dinophyceae</taxon>
        <taxon>Prorocentrales</taxon>
        <taxon>Prorocentraceae</taxon>
        <taxon>Prorocentrum</taxon>
    </lineage>
</organism>
<reference evidence="1" key="1">
    <citation type="submission" date="2023-10" db="EMBL/GenBank/DDBJ databases">
        <authorList>
            <person name="Chen Y."/>
            <person name="Shah S."/>
            <person name="Dougan E. K."/>
            <person name="Thang M."/>
            <person name="Chan C."/>
        </authorList>
    </citation>
    <scope>NUCLEOTIDE SEQUENCE [LARGE SCALE GENOMIC DNA]</scope>
</reference>
<evidence type="ECO:0000313" key="2">
    <source>
        <dbReference type="Proteomes" id="UP001189429"/>
    </source>
</evidence>
<accession>A0ABN9X2Z1</accession>
<comment type="caution">
    <text evidence="1">The sequence shown here is derived from an EMBL/GenBank/DDBJ whole genome shotgun (WGS) entry which is preliminary data.</text>
</comment>
<name>A0ABN9X2Z1_9DINO</name>
<dbReference type="Proteomes" id="UP001189429">
    <property type="component" value="Unassembled WGS sequence"/>
</dbReference>
<evidence type="ECO:0000313" key="1">
    <source>
        <dbReference type="EMBL" id="CAK0892297.1"/>
    </source>
</evidence>
<dbReference type="EMBL" id="CAUYUJ010019593">
    <property type="protein sequence ID" value="CAK0892297.1"/>
    <property type="molecule type" value="Genomic_DNA"/>
</dbReference>